<keyword evidence="2" id="KW-0560">Oxidoreductase</keyword>
<dbReference type="SUPFAM" id="SSF51735">
    <property type="entry name" value="NAD(P)-binding Rossmann-fold domains"/>
    <property type="match status" value="1"/>
</dbReference>
<evidence type="ECO:0000313" key="2">
    <source>
        <dbReference type="EMBL" id="MDP9904639.1"/>
    </source>
</evidence>
<dbReference type="EMBL" id="JAUSTF010000004">
    <property type="protein sequence ID" value="MDQ0180932.1"/>
    <property type="molecule type" value="Genomic_DNA"/>
</dbReference>
<feature type="domain" description="Capsular polysaccharide assembling protein CapF C-terminal" evidence="1">
    <location>
        <begin position="220"/>
        <end position="330"/>
    </location>
</feature>
<dbReference type="Pfam" id="PF14667">
    <property type="entry name" value="Polysacc_synt_C"/>
    <property type="match status" value="1"/>
</dbReference>
<dbReference type="EMBL" id="JAUSRG010000003">
    <property type="protein sequence ID" value="MDP9904639.1"/>
    <property type="molecule type" value="Genomic_DNA"/>
</dbReference>
<organism evidence="2 5">
    <name type="scientific">Arthrobacter bambusae</name>
    <dbReference type="NCBI Taxonomy" id="1338426"/>
    <lineage>
        <taxon>Bacteria</taxon>
        <taxon>Bacillati</taxon>
        <taxon>Actinomycetota</taxon>
        <taxon>Actinomycetes</taxon>
        <taxon>Micrococcales</taxon>
        <taxon>Micrococcaceae</taxon>
        <taxon>Arthrobacter</taxon>
    </lineage>
</organism>
<dbReference type="Gene3D" id="2.60.120.10">
    <property type="entry name" value="Jelly Rolls"/>
    <property type="match status" value="1"/>
</dbReference>
<evidence type="ECO:0000313" key="5">
    <source>
        <dbReference type="Proteomes" id="UP001242995"/>
    </source>
</evidence>
<keyword evidence="4" id="KW-1185">Reference proteome</keyword>
<dbReference type="EC" id="1.1.1.367" evidence="2"/>
<dbReference type="InterPro" id="IPR036291">
    <property type="entry name" value="NAD(P)-bd_dom_sf"/>
</dbReference>
<dbReference type="InterPro" id="IPR029303">
    <property type="entry name" value="CapF_C"/>
</dbReference>
<reference evidence="2 4" key="1">
    <citation type="submission" date="2023-07" db="EMBL/GenBank/DDBJ databases">
        <title>Sorghum-associated microbial communities from plants grown in Nebraska, USA.</title>
        <authorList>
            <person name="Schachtman D."/>
        </authorList>
    </citation>
    <scope>NUCLEOTIDE SEQUENCE</scope>
    <source>
        <strain evidence="2">DS1006</strain>
        <strain evidence="3 4">DS1016</strain>
    </source>
</reference>
<sequence>MELGAAYDLTATATAISGSERLIHIAGVNRGNEDEVRLGNIELAQQLAQALRTAERPPQEVVYANSIQSGNGTIYGDAKAEAGSILKAAADFVGASYTDVLLPNLFGEHGRPFYNSVVATFCHLLQSGQAPEVKDDKELLLLHAQNAAEVLLGSVPVRAMDGLASRRTVSAVLAHLQDLAATYHSGDIPNVASAFDLDLFNTYRSFRVGQELPFALDRRADARGSFFEVCRTRGGDGQTSFSTTVPGVTRGQHFHRRKIERFVVLSGQAEIAMRRLFTDEVLRFKVDGSKPVAIDMPTLWTHNITNTGDSDLYTMFWTNDIFDPSNPDTFTEEV</sequence>
<dbReference type="AlphaFoldDB" id="A0AAW8DDD6"/>
<dbReference type="Proteomes" id="UP001230951">
    <property type="component" value="Unassembled WGS sequence"/>
</dbReference>
<dbReference type="GO" id="GO:0016491">
    <property type="term" value="F:oxidoreductase activity"/>
    <property type="evidence" value="ECO:0007669"/>
    <property type="project" value="UniProtKB-KW"/>
</dbReference>
<accession>A0AAW8DDD6</accession>
<name>A0AAW8DDD6_9MICC</name>
<dbReference type="InterPro" id="IPR014710">
    <property type="entry name" value="RmlC-like_jellyroll"/>
</dbReference>
<evidence type="ECO:0000313" key="4">
    <source>
        <dbReference type="Proteomes" id="UP001230951"/>
    </source>
</evidence>
<dbReference type="Proteomes" id="UP001242995">
    <property type="component" value="Unassembled WGS sequence"/>
</dbReference>
<dbReference type="CDD" id="cd07007">
    <property type="entry name" value="cupin_CapF-like_C"/>
    <property type="match status" value="1"/>
</dbReference>
<dbReference type="SUPFAM" id="SSF51182">
    <property type="entry name" value="RmlC-like cupins"/>
    <property type="match status" value="1"/>
</dbReference>
<comment type="caution">
    <text evidence="2">The sequence shown here is derived from an EMBL/GenBank/DDBJ whole genome shotgun (WGS) entry which is preliminary data.</text>
</comment>
<dbReference type="InterPro" id="IPR011051">
    <property type="entry name" value="RmlC_Cupin_sf"/>
</dbReference>
<dbReference type="RefSeq" id="WP_306960456.1">
    <property type="nucleotide sequence ID" value="NZ_JAUSRG010000003.1"/>
</dbReference>
<dbReference type="Gene3D" id="3.40.50.720">
    <property type="entry name" value="NAD(P)-binding Rossmann-like Domain"/>
    <property type="match status" value="1"/>
</dbReference>
<protein>
    <submittedName>
        <fullName evidence="2">UDP-2-acetamido-2,6-beta-L-arabino-hexul-4-ose reductase</fullName>
        <ecNumber evidence="2">1.1.1.367</ecNumber>
    </submittedName>
</protein>
<evidence type="ECO:0000259" key="1">
    <source>
        <dbReference type="Pfam" id="PF14667"/>
    </source>
</evidence>
<gene>
    <name evidence="2" type="ORF">J2S90_001594</name>
    <name evidence="3" type="ORF">J2S93_002359</name>
</gene>
<proteinExistence type="predicted"/>
<evidence type="ECO:0000313" key="3">
    <source>
        <dbReference type="EMBL" id="MDQ0180932.1"/>
    </source>
</evidence>